<accession>J9GRA4</accession>
<proteinExistence type="predicted"/>
<evidence type="ECO:0000313" key="1">
    <source>
        <dbReference type="EMBL" id="EJX05028.1"/>
    </source>
</evidence>
<sequence>MLRRNPVRTSSTSCVMTWATVTWVATASLIFKHPIWTTWPARECASHRHMPAVR</sequence>
<reference evidence="1" key="1">
    <citation type="journal article" date="2012" name="PLoS ONE">
        <title>Gene sets for utilization of primary and secondary nutrition supplies in the distal gut of endangered iberian lynx.</title>
        <authorList>
            <person name="Alcaide M."/>
            <person name="Messina E."/>
            <person name="Richter M."/>
            <person name="Bargiela R."/>
            <person name="Peplies J."/>
            <person name="Huws S.A."/>
            <person name="Newbold C.J."/>
            <person name="Golyshin P.N."/>
            <person name="Simon M.A."/>
            <person name="Lopez G."/>
            <person name="Yakimov M.M."/>
            <person name="Ferrer M."/>
        </authorList>
    </citation>
    <scope>NUCLEOTIDE SEQUENCE</scope>
</reference>
<gene>
    <name evidence="1" type="ORF">EVA_06867</name>
</gene>
<organism evidence="1">
    <name type="scientific">gut metagenome</name>
    <dbReference type="NCBI Taxonomy" id="749906"/>
    <lineage>
        <taxon>unclassified sequences</taxon>
        <taxon>metagenomes</taxon>
        <taxon>organismal metagenomes</taxon>
    </lineage>
</organism>
<name>J9GRA4_9ZZZZ</name>
<dbReference type="AlphaFoldDB" id="J9GRA4"/>
<dbReference type="EMBL" id="AMCI01001605">
    <property type="protein sequence ID" value="EJX05028.1"/>
    <property type="molecule type" value="Genomic_DNA"/>
</dbReference>
<protein>
    <submittedName>
        <fullName evidence="1">Secreted protein</fullName>
    </submittedName>
</protein>
<comment type="caution">
    <text evidence="1">The sequence shown here is derived from an EMBL/GenBank/DDBJ whole genome shotgun (WGS) entry which is preliminary data.</text>
</comment>